<keyword evidence="3" id="KW-1185">Reference proteome</keyword>
<proteinExistence type="predicted"/>
<dbReference type="RefSeq" id="WP_114126380.1">
    <property type="nucleotide sequence ID" value="NZ_QOUI01000005.1"/>
</dbReference>
<keyword evidence="1" id="KW-0812">Transmembrane</keyword>
<evidence type="ECO:0000313" key="3">
    <source>
        <dbReference type="Proteomes" id="UP000252770"/>
    </source>
</evidence>
<evidence type="ECO:0000256" key="1">
    <source>
        <dbReference type="SAM" id="Phobius"/>
    </source>
</evidence>
<dbReference type="Proteomes" id="UP000252770">
    <property type="component" value="Unassembled WGS sequence"/>
</dbReference>
<organism evidence="2 3">
    <name type="scientific">Desertihabitans brevis</name>
    <dbReference type="NCBI Taxonomy" id="2268447"/>
    <lineage>
        <taxon>Bacteria</taxon>
        <taxon>Bacillati</taxon>
        <taxon>Actinomycetota</taxon>
        <taxon>Actinomycetes</taxon>
        <taxon>Propionibacteriales</taxon>
        <taxon>Propionibacteriaceae</taxon>
        <taxon>Desertihabitans</taxon>
    </lineage>
</organism>
<name>A0A367YVQ3_9ACTN</name>
<keyword evidence="1" id="KW-1133">Transmembrane helix</keyword>
<feature type="transmembrane region" description="Helical" evidence="1">
    <location>
        <begin position="21"/>
        <end position="40"/>
    </location>
</feature>
<sequence length="161" mass="17556">MSRRRRPRPPRSRTRRLLTTVAVAAGATLLTGLVATLVGFGLHLPFWVLLAVAVAAGTFLVRHVVEPADPPVAVLPEPGGAQPARQADPRVRVLESQLWGAERGMNLRPLHTTLTDLVEARRRRAGAGPLPPTLAEYLSADPPPTPTRRQLRTILEEIRSL</sequence>
<protein>
    <submittedName>
        <fullName evidence="2">Uncharacterized protein</fullName>
    </submittedName>
</protein>
<keyword evidence="1" id="KW-0472">Membrane</keyword>
<feature type="transmembrane region" description="Helical" evidence="1">
    <location>
        <begin position="46"/>
        <end position="65"/>
    </location>
</feature>
<dbReference type="AlphaFoldDB" id="A0A367YVQ3"/>
<comment type="caution">
    <text evidence="2">The sequence shown here is derived from an EMBL/GenBank/DDBJ whole genome shotgun (WGS) entry which is preliminary data.</text>
</comment>
<accession>A0A367YVQ3</accession>
<evidence type="ECO:0000313" key="2">
    <source>
        <dbReference type="EMBL" id="RCK69619.1"/>
    </source>
</evidence>
<reference evidence="2 3" key="1">
    <citation type="submission" date="2018-07" db="EMBL/GenBank/DDBJ databases">
        <title>Desertimonas flava gen. nov. sp. nov.</title>
        <authorList>
            <person name="Liu S."/>
        </authorList>
    </citation>
    <scope>NUCLEOTIDE SEQUENCE [LARGE SCALE GENOMIC DNA]</scope>
    <source>
        <strain evidence="2 3">16Sb5-5</strain>
    </source>
</reference>
<dbReference type="EMBL" id="QOUI01000005">
    <property type="protein sequence ID" value="RCK69619.1"/>
    <property type="molecule type" value="Genomic_DNA"/>
</dbReference>
<gene>
    <name evidence="2" type="ORF">DT076_09155</name>
</gene>